<gene>
    <name evidence="18" type="ORF">QE399_002518</name>
</gene>
<keyword evidence="9" id="KW-0406">Ion transport</keyword>
<keyword evidence="7 16" id="KW-0732">Signal</keyword>
<sequence>MIFSPPPLSRTALAAALALVSLQAAAQPSPQFAIAAQPLADALRDFTAQSGLQLVYPPHWLEGRTASAVNGALAPQAALAQLLQDTGLQAQRDGATWTLARVPAVEAVALPQVTVRAGAGETATGPVPGYVARRSTTATKTDAPLLETPQSISVVGAEEMAARKTDSVAEALGYAPGILTQPSGFSRLADDYIIRGFDAGGRTGSVLRDGMKLQSAQFDGGQEPYGLERVELLRGASSVLYGQLSPGGLVNAVSKRPSAEPMHELIAETGSHGRKQIATDHTGALNADGTLSYRLTAMLRRSGTQVDAIDDDKHYIAPALRWQPSAATSVSLLASHQRIDTRLVAPMPFDSTLWSQRTGRKIPYTQFAGEPGFDHYVGEMSTLGWSLEHRFNDRLQLRHALRGYRSDVRYAYLTPGAVAGTRLARRADLRTDATHAVTSDTQLQWDGPRTGNWQHTLLAGLDVYRRQYDTTRRAGTVAPLDLAQPAYGAVPAIGATDTGADQTGRQTGVYLQDQIRWADRWVFVLGGRYDWATSDTVAHRGGAVTRQDDGRFSGRAGVVRLLDGGWAPYASLSQSFFPTAGTDRQGQAFRPTLGEQAEVGVRWQPPGSDTLVSAAVYELNQRNVLTDDPADGNFSVQTGKVRSRGVELEARVTPVRRLSVVAAYNYVDARTVRDNDAALVGQRSTGVPRHTASLWVDYAWGALGLPGLSTGAGLRWRGEAPTAATASVRETPSYALIDLRVAYAFGPWLTSVKVSNVGDKRYLHCQGTCRYGDLRTVVAQLGYHW</sequence>
<dbReference type="Proteomes" id="UP001267710">
    <property type="component" value="Unassembled WGS sequence"/>
</dbReference>
<evidence type="ECO:0000256" key="10">
    <source>
        <dbReference type="ARBA" id="ARBA00023077"/>
    </source>
</evidence>
<keyword evidence="5" id="KW-0410">Iron transport</keyword>
<feature type="chain" id="PRO_5045803254" evidence="16">
    <location>
        <begin position="27"/>
        <end position="785"/>
    </location>
</feature>
<evidence type="ECO:0000256" key="2">
    <source>
        <dbReference type="ARBA" id="ARBA00009810"/>
    </source>
</evidence>
<comment type="similarity">
    <text evidence="2 14 15">Belongs to the TonB-dependent receptor family.</text>
</comment>
<name>A0ABU1IC72_9BURK</name>
<dbReference type="InterPro" id="IPR010105">
    <property type="entry name" value="TonB_sidphr_rcpt"/>
</dbReference>
<dbReference type="PANTHER" id="PTHR32552">
    <property type="entry name" value="FERRICHROME IRON RECEPTOR-RELATED"/>
    <property type="match status" value="1"/>
</dbReference>
<dbReference type="EMBL" id="JAVIZX010000001">
    <property type="protein sequence ID" value="MDR6214829.1"/>
    <property type="molecule type" value="Genomic_DNA"/>
</dbReference>
<evidence type="ECO:0000256" key="14">
    <source>
        <dbReference type="PROSITE-ProRule" id="PRU01360"/>
    </source>
</evidence>
<dbReference type="InterPro" id="IPR011662">
    <property type="entry name" value="Secretin/TonB_short_N"/>
</dbReference>
<keyword evidence="11 14" id="KW-0472">Membrane</keyword>
<dbReference type="Gene3D" id="2.40.170.20">
    <property type="entry name" value="TonB-dependent receptor, beta-barrel domain"/>
    <property type="match status" value="1"/>
</dbReference>
<evidence type="ECO:0000256" key="13">
    <source>
        <dbReference type="ARBA" id="ARBA00023237"/>
    </source>
</evidence>
<dbReference type="Pfam" id="PF07660">
    <property type="entry name" value="STN"/>
    <property type="match status" value="1"/>
</dbReference>
<protein>
    <submittedName>
        <fullName evidence="18">Iron complex outermembrane receptor protein</fullName>
    </submittedName>
</protein>
<evidence type="ECO:0000256" key="15">
    <source>
        <dbReference type="RuleBase" id="RU003357"/>
    </source>
</evidence>
<evidence type="ECO:0000256" key="9">
    <source>
        <dbReference type="ARBA" id="ARBA00023065"/>
    </source>
</evidence>
<dbReference type="SUPFAM" id="SSF56935">
    <property type="entry name" value="Porins"/>
    <property type="match status" value="1"/>
</dbReference>
<dbReference type="InterPro" id="IPR000531">
    <property type="entry name" value="Beta-barrel_TonB"/>
</dbReference>
<dbReference type="Pfam" id="PF00593">
    <property type="entry name" value="TonB_dep_Rec_b-barrel"/>
    <property type="match status" value="1"/>
</dbReference>
<comment type="caution">
    <text evidence="18">The sequence shown here is derived from an EMBL/GenBank/DDBJ whole genome shotgun (WGS) entry which is preliminary data.</text>
</comment>
<keyword evidence="10 15" id="KW-0798">TonB box</keyword>
<evidence type="ECO:0000256" key="12">
    <source>
        <dbReference type="ARBA" id="ARBA00023170"/>
    </source>
</evidence>
<dbReference type="CDD" id="cd01347">
    <property type="entry name" value="ligand_gated_channel"/>
    <property type="match status" value="1"/>
</dbReference>
<evidence type="ECO:0000256" key="3">
    <source>
        <dbReference type="ARBA" id="ARBA00022448"/>
    </source>
</evidence>
<dbReference type="RefSeq" id="WP_309829138.1">
    <property type="nucleotide sequence ID" value="NZ_JAVIZX010000001.1"/>
</dbReference>
<keyword evidence="19" id="KW-1185">Reference proteome</keyword>
<feature type="signal peptide" evidence="16">
    <location>
        <begin position="1"/>
        <end position="26"/>
    </location>
</feature>
<dbReference type="Gene3D" id="3.55.50.30">
    <property type="match status" value="1"/>
</dbReference>
<reference evidence="18 19" key="1">
    <citation type="submission" date="2023-08" db="EMBL/GenBank/DDBJ databases">
        <title>Functional and genomic diversity of the sorghum phyllosphere microbiome.</title>
        <authorList>
            <person name="Shade A."/>
        </authorList>
    </citation>
    <scope>NUCLEOTIDE SEQUENCE [LARGE SCALE GENOMIC DNA]</scope>
    <source>
        <strain evidence="18 19">SORGH_AS_0335</strain>
    </source>
</reference>
<evidence type="ECO:0000313" key="19">
    <source>
        <dbReference type="Proteomes" id="UP001267710"/>
    </source>
</evidence>
<evidence type="ECO:0000256" key="1">
    <source>
        <dbReference type="ARBA" id="ARBA00004571"/>
    </source>
</evidence>
<evidence type="ECO:0000256" key="7">
    <source>
        <dbReference type="ARBA" id="ARBA00022729"/>
    </source>
</evidence>
<feature type="domain" description="Secretin/TonB short N-terminal" evidence="17">
    <location>
        <begin position="52"/>
        <end position="102"/>
    </location>
</feature>
<evidence type="ECO:0000256" key="5">
    <source>
        <dbReference type="ARBA" id="ARBA00022496"/>
    </source>
</evidence>
<dbReference type="InterPro" id="IPR012910">
    <property type="entry name" value="Plug_dom"/>
</dbReference>
<proteinExistence type="inferred from homology"/>
<evidence type="ECO:0000259" key="17">
    <source>
        <dbReference type="SMART" id="SM00965"/>
    </source>
</evidence>
<keyword evidence="4 14" id="KW-1134">Transmembrane beta strand</keyword>
<keyword evidence="8" id="KW-0408">Iron</keyword>
<dbReference type="InterPro" id="IPR037066">
    <property type="entry name" value="Plug_dom_sf"/>
</dbReference>
<dbReference type="Gene3D" id="2.170.130.10">
    <property type="entry name" value="TonB-dependent receptor, plug domain"/>
    <property type="match status" value="1"/>
</dbReference>
<dbReference type="InterPro" id="IPR036942">
    <property type="entry name" value="Beta-barrel_TonB_sf"/>
</dbReference>
<evidence type="ECO:0000256" key="6">
    <source>
        <dbReference type="ARBA" id="ARBA00022692"/>
    </source>
</evidence>
<evidence type="ECO:0000256" key="11">
    <source>
        <dbReference type="ARBA" id="ARBA00023136"/>
    </source>
</evidence>
<dbReference type="Pfam" id="PF07715">
    <property type="entry name" value="Plug"/>
    <property type="match status" value="1"/>
</dbReference>
<evidence type="ECO:0000256" key="8">
    <source>
        <dbReference type="ARBA" id="ARBA00023004"/>
    </source>
</evidence>
<dbReference type="PROSITE" id="PS52016">
    <property type="entry name" value="TONB_DEPENDENT_REC_3"/>
    <property type="match status" value="1"/>
</dbReference>
<keyword evidence="12 18" id="KW-0675">Receptor</keyword>
<comment type="subcellular location">
    <subcellularLocation>
        <location evidence="1 14">Cell outer membrane</location>
        <topology evidence="1 14">Multi-pass membrane protein</topology>
    </subcellularLocation>
</comment>
<dbReference type="NCBIfam" id="TIGR01783">
    <property type="entry name" value="TonB-siderophor"/>
    <property type="match status" value="1"/>
</dbReference>
<dbReference type="InterPro" id="IPR039426">
    <property type="entry name" value="TonB-dep_rcpt-like"/>
</dbReference>
<keyword evidence="6 14" id="KW-0812">Transmembrane</keyword>
<dbReference type="SMART" id="SM00965">
    <property type="entry name" value="STN"/>
    <property type="match status" value="1"/>
</dbReference>
<keyword evidence="13 14" id="KW-0998">Cell outer membrane</keyword>
<evidence type="ECO:0000256" key="16">
    <source>
        <dbReference type="SAM" id="SignalP"/>
    </source>
</evidence>
<organism evidence="18 19">
    <name type="scientific">Paracidovorax wautersii</name>
    <dbReference type="NCBI Taxonomy" id="1177982"/>
    <lineage>
        <taxon>Bacteria</taxon>
        <taxon>Pseudomonadati</taxon>
        <taxon>Pseudomonadota</taxon>
        <taxon>Betaproteobacteria</taxon>
        <taxon>Burkholderiales</taxon>
        <taxon>Comamonadaceae</taxon>
        <taxon>Paracidovorax</taxon>
    </lineage>
</organism>
<dbReference type="PANTHER" id="PTHR32552:SF68">
    <property type="entry name" value="FERRICHROME OUTER MEMBRANE TRANSPORTER_PHAGE RECEPTOR"/>
    <property type="match status" value="1"/>
</dbReference>
<evidence type="ECO:0000313" key="18">
    <source>
        <dbReference type="EMBL" id="MDR6214829.1"/>
    </source>
</evidence>
<accession>A0ABU1IC72</accession>
<evidence type="ECO:0000256" key="4">
    <source>
        <dbReference type="ARBA" id="ARBA00022452"/>
    </source>
</evidence>
<keyword evidence="3 14" id="KW-0813">Transport</keyword>